<dbReference type="GO" id="GO:0045944">
    <property type="term" value="P:positive regulation of transcription by RNA polymerase II"/>
    <property type="evidence" value="ECO:0007669"/>
    <property type="project" value="UniProtKB-ARBA"/>
</dbReference>
<evidence type="ECO:0000259" key="9">
    <source>
        <dbReference type="Pfam" id="PF10744"/>
    </source>
</evidence>
<evidence type="ECO:0000256" key="6">
    <source>
        <dbReference type="ARBA" id="ARBA00023242"/>
    </source>
</evidence>
<evidence type="ECO:0000256" key="2">
    <source>
        <dbReference type="ARBA" id="ARBA00006210"/>
    </source>
</evidence>
<feature type="region of interest" description="Disordered" evidence="8">
    <location>
        <begin position="389"/>
        <end position="426"/>
    </location>
</feature>
<evidence type="ECO:0000256" key="3">
    <source>
        <dbReference type="ARBA" id="ARBA00023015"/>
    </source>
</evidence>
<dbReference type="GO" id="GO:0016592">
    <property type="term" value="C:mediator complex"/>
    <property type="evidence" value="ECO:0007669"/>
    <property type="project" value="InterPro"/>
</dbReference>
<dbReference type="PANTHER" id="PTHR35041:SF4">
    <property type="entry name" value="MEDIATOR OF RNA POLYMERASE II TRANSCRIPTION SUBUNIT 1"/>
    <property type="match status" value="1"/>
</dbReference>
<proteinExistence type="inferred from homology"/>
<comment type="subcellular location">
    <subcellularLocation>
        <location evidence="1 7">Nucleus</location>
    </subcellularLocation>
</comment>
<evidence type="ECO:0000256" key="1">
    <source>
        <dbReference type="ARBA" id="ARBA00004123"/>
    </source>
</evidence>
<feature type="domain" description="Mediator complex subunit Med1" evidence="9">
    <location>
        <begin position="32"/>
        <end position="153"/>
    </location>
</feature>
<gene>
    <name evidence="10" type="ORF">HG535_0A02200</name>
</gene>
<evidence type="ECO:0000256" key="7">
    <source>
        <dbReference type="RuleBase" id="RU364059"/>
    </source>
</evidence>
<dbReference type="GeneID" id="59233918"/>
<evidence type="ECO:0000313" key="11">
    <source>
        <dbReference type="Proteomes" id="UP000509704"/>
    </source>
</evidence>
<keyword evidence="4 7" id="KW-0010">Activator</keyword>
<dbReference type="InterPro" id="IPR019680">
    <property type="entry name" value="Mediator_Med1"/>
</dbReference>
<evidence type="ECO:0000256" key="4">
    <source>
        <dbReference type="ARBA" id="ARBA00023159"/>
    </source>
</evidence>
<dbReference type="PANTHER" id="PTHR35041">
    <property type="entry name" value="MEDIATOR OF RNA POLYMERASE II TRANSCRIPTION SUBUNIT 1"/>
    <property type="match status" value="1"/>
</dbReference>
<dbReference type="OrthoDB" id="5310959at2759"/>
<accession>A0A7H9AXG9</accession>
<keyword evidence="5 7" id="KW-0804">Transcription</keyword>
<evidence type="ECO:0000313" key="10">
    <source>
        <dbReference type="EMBL" id="QLG70282.1"/>
    </source>
</evidence>
<keyword evidence="11" id="KW-1185">Reference proteome</keyword>
<name>A0A7H9AXG9_ZYGMR</name>
<feature type="compositionally biased region" description="Basic residues" evidence="8">
    <location>
        <begin position="401"/>
        <end position="421"/>
    </location>
</feature>
<evidence type="ECO:0000256" key="5">
    <source>
        <dbReference type="ARBA" id="ARBA00023163"/>
    </source>
</evidence>
<feature type="compositionally biased region" description="Basic and acidic residues" evidence="8">
    <location>
        <begin position="458"/>
        <end position="470"/>
    </location>
</feature>
<keyword evidence="3 7" id="KW-0805">Transcription regulation</keyword>
<dbReference type="EMBL" id="CP058604">
    <property type="protein sequence ID" value="QLG70282.1"/>
    <property type="molecule type" value="Genomic_DNA"/>
</dbReference>
<dbReference type="Pfam" id="PF10744">
    <property type="entry name" value="Med1"/>
    <property type="match status" value="1"/>
</dbReference>
<dbReference type="RefSeq" id="XP_037142010.1">
    <property type="nucleotide sequence ID" value="XM_037286115.1"/>
</dbReference>
<reference evidence="10 11" key="1">
    <citation type="submission" date="2020-07" db="EMBL/GenBank/DDBJ databases">
        <title>The yeast mating-type switching endonuclease HO is a domesticated member of an unorthodox homing genetic element family.</title>
        <authorList>
            <person name="Coughlan A.Y."/>
            <person name="Lombardi L."/>
            <person name="Braun-Galleani S."/>
            <person name="Martos A.R."/>
            <person name="Galeote V."/>
            <person name="Bigey F."/>
            <person name="Dequin S."/>
            <person name="Byrne K.P."/>
            <person name="Wolfe K.H."/>
        </authorList>
    </citation>
    <scope>NUCLEOTIDE SEQUENCE [LARGE SCALE GENOMIC DNA]</scope>
    <source>
        <strain evidence="10 11">NRRL Y-6702</strain>
    </source>
</reference>
<keyword evidence="6 7" id="KW-0539">Nucleus</keyword>
<dbReference type="AlphaFoldDB" id="A0A7H9AXG9"/>
<dbReference type="GO" id="GO:0003712">
    <property type="term" value="F:transcription coregulator activity"/>
    <property type="evidence" value="ECO:0007669"/>
    <property type="project" value="InterPro"/>
</dbReference>
<dbReference type="KEGG" id="zmk:HG535_0A02200"/>
<comment type="similarity">
    <text evidence="2 7">Belongs to the Mediator complex subunit 1 family.</text>
</comment>
<dbReference type="Proteomes" id="UP000509704">
    <property type="component" value="Chromosome 1"/>
</dbReference>
<evidence type="ECO:0000256" key="8">
    <source>
        <dbReference type="SAM" id="MobiDB-lite"/>
    </source>
</evidence>
<sequence length="524" mass="59454">MKLSVVRGNNDHTSGQTSIAMEADTYNEQLGDMIELFQEYKSGSVTLENITKLCQTLGLESFIDDIDAQTARLSTASKIIVIDIDFSKHQKKVTDVKLVLASNFDNFDYFIDDQHSSSPSNNILLNSLTQYPDLHEFHSNLKFLHLLDNFSNVDIDPTNTSSSNNFGSNNSSNENGGCSGKLDLFKYYTELASFIQQDFSHNGAPFTVATNLGNSFGIYILNENQKVLARIYLEKSRDPKHRLYEFVFAEEKMDWINLSSENYTCGVSLVAEILSQEDLFPQNFILYDSMVVNYKMVSDAHSGIQETGKLNDWISENKYNIKINDKLQIMNDFTTKLIKVKVFDISNDNIDILRDILNWIQWSETVLKQLHSLLFPSVSMSDDEKNDILGGNLPGMSTSTRGRRRSSVDQKRRKHPNKIRRPSATESVMLKDEGLQQFNLHEIMTDSSSDLKSIAGTSKRDASSTDQDVKMDLDPNNLSVEESTHLLQLVISEDSISLNKIANCSLYEDPKNWKTFMDILKIHI</sequence>
<feature type="region of interest" description="Disordered" evidence="8">
    <location>
        <begin position="451"/>
        <end position="470"/>
    </location>
</feature>
<protein>
    <recommendedName>
        <fullName evidence="7">Mediator of RNA polymerase II transcription subunit 1</fullName>
    </recommendedName>
    <alternativeName>
        <fullName evidence="7">Mediator complex subunit 1</fullName>
    </alternativeName>
</protein>
<comment type="function">
    <text evidence="7">Component of the Mediator complex, a coactivator involved in the regulated transcription of nearly all RNA polymerase II-dependent genes. Mediator functions as a bridge to convey information from gene-specific regulatory proteins to the basal RNA polymerase II transcription machinery. Mediator is recruited to promoters by direct interactions with regulatory proteins and serves as a scaffold for the assembly of a functional preinitiation complex with RNA polymerase II and the general transcription factors.</text>
</comment>
<organism evidence="10 11">
    <name type="scientific">Zygotorulaspora mrakii</name>
    <name type="common">Zygosaccharomyces mrakii</name>
    <dbReference type="NCBI Taxonomy" id="42260"/>
    <lineage>
        <taxon>Eukaryota</taxon>
        <taxon>Fungi</taxon>
        <taxon>Dikarya</taxon>
        <taxon>Ascomycota</taxon>
        <taxon>Saccharomycotina</taxon>
        <taxon>Saccharomycetes</taxon>
        <taxon>Saccharomycetales</taxon>
        <taxon>Saccharomycetaceae</taxon>
        <taxon>Zygotorulaspora</taxon>
    </lineage>
</organism>